<feature type="domain" description="S-Me-THD N-terminal" evidence="1">
    <location>
        <begin position="13"/>
        <end position="142"/>
    </location>
</feature>
<dbReference type="InterPro" id="IPR048350">
    <property type="entry name" value="S-Me-THD-like_C"/>
</dbReference>
<evidence type="ECO:0000259" key="2">
    <source>
        <dbReference type="Pfam" id="PF20906"/>
    </source>
</evidence>
<evidence type="ECO:0000259" key="1">
    <source>
        <dbReference type="Pfam" id="PF06032"/>
    </source>
</evidence>
<evidence type="ECO:0000313" key="3">
    <source>
        <dbReference type="EMBL" id="MBR0665874.1"/>
    </source>
</evidence>
<dbReference type="Gene3D" id="3.40.1610.10">
    <property type="entry name" value="CV3147-like domain"/>
    <property type="match status" value="1"/>
</dbReference>
<keyword evidence="4" id="KW-1185">Reference proteome</keyword>
<dbReference type="SUPFAM" id="SSF160991">
    <property type="entry name" value="CV3147-like"/>
    <property type="match status" value="1"/>
</dbReference>
<dbReference type="InterPro" id="IPR010318">
    <property type="entry name" value="S-Me-THD_N"/>
</dbReference>
<evidence type="ECO:0000313" key="4">
    <source>
        <dbReference type="Proteomes" id="UP001196870"/>
    </source>
</evidence>
<dbReference type="Proteomes" id="UP001196870">
    <property type="component" value="Unassembled WGS sequence"/>
</dbReference>
<reference evidence="4" key="1">
    <citation type="journal article" date="2021" name="Syst. Appl. Microbiol.">
        <title>Roseomonas hellenica sp. nov., isolated from roots of wild-growing Alkanna tinctoria.</title>
        <authorList>
            <person name="Rat A."/>
            <person name="Naranjo H.D."/>
            <person name="Lebbe L."/>
            <person name="Cnockaert M."/>
            <person name="Krigas N."/>
            <person name="Grigoriadou K."/>
            <person name="Maloupa E."/>
            <person name="Willems A."/>
        </authorList>
    </citation>
    <scope>NUCLEOTIDE SEQUENCE [LARGE SCALE GENOMIC DNA]</scope>
    <source>
        <strain evidence="4">LMG 31523</strain>
    </source>
</reference>
<proteinExistence type="predicted"/>
<accession>A0ABS5F006</accession>
<dbReference type="Pfam" id="PF06032">
    <property type="entry name" value="S-Me-THD_N"/>
    <property type="match status" value="1"/>
</dbReference>
<organism evidence="3 4">
    <name type="scientific">Plastoroseomonas hellenica</name>
    <dbReference type="NCBI Taxonomy" id="2687306"/>
    <lineage>
        <taxon>Bacteria</taxon>
        <taxon>Pseudomonadati</taxon>
        <taxon>Pseudomonadota</taxon>
        <taxon>Alphaproteobacteria</taxon>
        <taxon>Acetobacterales</taxon>
        <taxon>Acetobacteraceae</taxon>
        <taxon>Plastoroseomonas</taxon>
    </lineage>
</organism>
<dbReference type="InterPro" id="IPR024071">
    <property type="entry name" value="S-Me-THD_C_sf"/>
</dbReference>
<dbReference type="InterPro" id="IPR027479">
    <property type="entry name" value="S-Me-THD_N_sf"/>
</dbReference>
<dbReference type="Pfam" id="PF20906">
    <property type="entry name" value="S-Me-THD_C"/>
    <property type="match status" value="1"/>
</dbReference>
<dbReference type="RefSeq" id="WP_211853544.1">
    <property type="nucleotide sequence ID" value="NZ_JAAGBB010000018.1"/>
</dbReference>
<sequence length="353" mass="35977">MRVKLDLDALEGAVLGGLVLSAGGSGVKRGERNRRIGEQALDYGPLMMVTLDELEDDAGIIVATGVSAPGFAKAITSMRDSIQSAEMLIAATGGGRPAGVMPGHVPGLMAWMQAAVLGIPLVDAATNGRGHPTVKMGGMGLASRPEVAVTQAGCGGARDDRVEIVVTGSMAKTSTIMRAASVQNGGSLYATRGPFAASFVRQGGAPGAMSFATNLGRAMLAKPAGFARVEAAAAFLEGEVLVVGRVEANDVRYDGGFDVGRVVIAGDGGRITLHVYNEYMAADADGVRVRTFPDMMGSFDPATGAPIAINEMPVGREVAIVSGPRSAFPVGAGATDPAVFPEVEEKLGVPLAP</sequence>
<comment type="caution">
    <text evidence="3">The sequence shown here is derived from an EMBL/GenBank/DDBJ whole genome shotgun (WGS) entry which is preliminary data.</text>
</comment>
<dbReference type="Gene3D" id="2.40.390.10">
    <property type="entry name" value="CV3147-like"/>
    <property type="match status" value="1"/>
</dbReference>
<name>A0ABS5F006_9PROT</name>
<protein>
    <submittedName>
        <fullName evidence="3">DUF917 family protein</fullName>
    </submittedName>
</protein>
<dbReference type="EMBL" id="JAAGBB010000018">
    <property type="protein sequence ID" value="MBR0665874.1"/>
    <property type="molecule type" value="Genomic_DNA"/>
</dbReference>
<feature type="domain" description="S-Me-THD-like C-terminal" evidence="2">
    <location>
        <begin position="173"/>
        <end position="324"/>
    </location>
</feature>
<gene>
    <name evidence="3" type="ORF">GXW71_16065</name>
</gene>